<dbReference type="InterPro" id="IPR029063">
    <property type="entry name" value="SAM-dependent_MTases_sf"/>
</dbReference>
<dbReference type="InterPro" id="IPR002052">
    <property type="entry name" value="DNA_methylase_N6_adenine_CS"/>
</dbReference>
<evidence type="ECO:0000256" key="2">
    <source>
        <dbReference type="ARBA" id="ARBA00011900"/>
    </source>
</evidence>
<name>A0A7M1S151_9BACT</name>
<organism evidence="10 11">
    <name type="scientific">Sulfurovum indicum</name>
    <dbReference type="NCBI Taxonomy" id="2779528"/>
    <lineage>
        <taxon>Bacteria</taxon>
        <taxon>Pseudomonadati</taxon>
        <taxon>Campylobacterota</taxon>
        <taxon>Epsilonproteobacteria</taxon>
        <taxon>Campylobacterales</taxon>
        <taxon>Sulfurovaceae</taxon>
        <taxon>Sulfurovum</taxon>
    </lineage>
</organism>
<evidence type="ECO:0000313" key="11">
    <source>
        <dbReference type="Proteomes" id="UP000595074"/>
    </source>
</evidence>
<dbReference type="GO" id="GO:0003677">
    <property type="term" value="F:DNA binding"/>
    <property type="evidence" value="ECO:0007669"/>
    <property type="project" value="InterPro"/>
</dbReference>
<evidence type="ECO:0000313" key="10">
    <source>
        <dbReference type="EMBL" id="QOR61205.1"/>
    </source>
</evidence>
<evidence type="ECO:0000256" key="3">
    <source>
        <dbReference type="ARBA" id="ARBA00022603"/>
    </source>
</evidence>
<gene>
    <name evidence="10" type="ORF">IMZ28_07025</name>
</gene>
<comment type="similarity">
    <text evidence="1">Belongs to the N(4)/N(6)-methyltransferase family.</text>
</comment>
<keyword evidence="11" id="KW-1185">Reference proteome</keyword>
<dbReference type="Pfam" id="PF02384">
    <property type="entry name" value="N6_Mtase"/>
    <property type="match status" value="1"/>
</dbReference>
<evidence type="ECO:0000259" key="8">
    <source>
        <dbReference type="Pfam" id="PF02384"/>
    </source>
</evidence>
<dbReference type="InterPro" id="IPR038333">
    <property type="entry name" value="T1MK-like_N_sf"/>
</dbReference>
<feature type="domain" description="DNA methylase adenine-specific" evidence="8">
    <location>
        <begin position="156"/>
        <end position="456"/>
    </location>
</feature>
<proteinExistence type="inferred from homology"/>
<feature type="domain" description="N6 adenine-specific DNA methyltransferase N-terminal" evidence="9">
    <location>
        <begin position="1"/>
        <end position="140"/>
    </location>
</feature>
<dbReference type="REBASE" id="451488">
    <property type="entry name" value="M.Ssp419ORF7025P"/>
</dbReference>
<dbReference type="GO" id="GO:0009307">
    <property type="term" value="P:DNA restriction-modification system"/>
    <property type="evidence" value="ECO:0007669"/>
    <property type="project" value="UniProtKB-KW"/>
</dbReference>
<dbReference type="InterPro" id="IPR051537">
    <property type="entry name" value="DNA_Adenine_Mtase"/>
</dbReference>
<dbReference type="Proteomes" id="UP000595074">
    <property type="component" value="Chromosome"/>
</dbReference>
<protein>
    <recommendedName>
        <fullName evidence="2">site-specific DNA-methyltransferase (adenine-specific)</fullName>
        <ecNumber evidence="2">2.1.1.72</ecNumber>
    </recommendedName>
</protein>
<dbReference type="Pfam" id="PF12161">
    <property type="entry name" value="HsdM_N"/>
    <property type="match status" value="1"/>
</dbReference>
<evidence type="ECO:0000256" key="6">
    <source>
        <dbReference type="ARBA" id="ARBA00022747"/>
    </source>
</evidence>
<keyword evidence="4" id="KW-0808">Transferase</keyword>
<evidence type="ECO:0000256" key="5">
    <source>
        <dbReference type="ARBA" id="ARBA00022691"/>
    </source>
</evidence>
<dbReference type="RefSeq" id="WP_197547878.1">
    <property type="nucleotide sequence ID" value="NZ_CP063164.1"/>
</dbReference>
<evidence type="ECO:0000256" key="1">
    <source>
        <dbReference type="ARBA" id="ARBA00006594"/>
    </source>
</evidence>
<evidence type="ECO:0000256" key="7">
    <source>
        <dbReference type="ARBA" id="ARBA00047942"/>
    </source>
</evidence>
<dbReference type="InterPro" id="IPR022749">
    <property type="entry name" value="D12N6_MeTrfase_N"/>
</dbReference>
<dbReference type="Gene3D" id="3.40.50.150">
    <property type="entry name" value="Vaccinia Virus protein VP39"/>
    <property type="match status" value="1"/>
</dbReference>
<keyword evidence="6" id="KW-0680">Restriction system</keyword>
<dbReference type="EMBL" id="CP063164">
    <property type="protein sequence ID" value="QOR61205.1"/>
    <property type="molecule type" value="Genomic_DNA"/>
</dbReference>
<dbReference type="PRINTS" id="PR00507">
    <property type="entry name" value="N12N6MTFRASE"/>
</dbReference>
<dbReference type="GO" id="GO:0032259">
    <property type="term" value="P:methylation"/>
    <property type="evidence" value="ECO:0007669"/>
    <property type="project" value="UniProtKB-KW"/>
</dbReference>
<dbReference type="PANTHER" id="PTHR42933">
    <property type="entry name" value="SLR6095 PROTEIN"/>
    <property type="match status" value="1"/>
</dbReference>
<sequence>MESKINRITDILRRDDGISGAMMYTEQISWILFLKFINDLEINKAEEAELDGKEYTYIIDEKYRWDVWACPKDAKGKLDLMNAQSGDDLLEFVNGELFPYLKGFKSITADVKSVKYKIGAIFEFIDNRIANGHTLREVLDIIDAMDFHSQADLFQLSLIYEKLLKDMGSDGGNSGEFYTPRPLIKTIVDVVDPQIGETIYDPAAGSCGFLIDAYNHIRYEDVKANKQRELSTEQLKFLNEDTFFGNEKTPLSYVMGVMNMILHGIESPNIAKANTLTKDIRGLEEKDRYDCILANPPFGGKEKEQIQQNFPIKSNATELLFLQHMMNYLKLEGRCGVVIPEGVLFQTNKAFQAVKKELLERFNVHTILSLPAGVFLPYSGVKTNVIFFDRKGSTSDIFYYEVNPPYKLTKNKPIQYEHFKEFLEVWKERKLTDNSWIVNVNDIVDYDISAKNPNNIEVVEHKAPLELVESIKANNAQIDGLMDEIKMILEGKDIDA</sequence>
<dbReference type="EC" id="2.1.1.72" evidence="2"/>
<keyword evidence="5" id="KW-0949">S-adenosyl-L-methionine</keyword>
<dbReference type="AlphaFoldDB" id="A0A7M1S151"/>
<accession>A0A7M1S151</accession>
<dbReference type="GO" id="GO:0008170">
    <property type="term" value="F:N-methyltransferase activity"/>
    <property type="evidence" value="ECO:0007669"/>
    <property type="project" value="InterPro"/>
</dbReference>
<dbReference type="KEGG" id="sinu:IMZ28_07025"/>
<dbReference type="PROSITE" id="PS00092">
    <property type="entry name" value="N6_MTASE"/>
    <property type="match status" value="1"/>
</dbReference>
<dbReference type="GO" id="GO:0009007">
    <property type="term" value="F:site-specific DNA-methyltransferase (adenine-specific) activity"/>
    <property type="evidence" value="ECO:0007669"/>
    <property type="project" value="UniProtKB-EC"/>
</dbReference>
<reference evidence="10 11" key="1">
    <citation type="submission" date="2020-10" db="EMBL/GenBank/DDBJ databases">
        <title>The genome of sulfurovum sp.</title>
        <authorList>
            <person name="Xie S."/>
            <person name="Shao Z."/>
            <person name="Jiang L."/>
        </authorList>
    </citation>
    <scope>NUCLEOTIDE SEQUENCE [LARGE SCALE GENOMIC DNA]</scope>
    <source>
        <strain evidence="10 11">ST-419</strain>
    </source>
</reference>
<dbReference type="SUPFAM" id="SSF53335">
    <property type="entry name" value="S-adenosyl-L-methionine-dependent methyltransferases"/>
    <property type="match status" value="1"/>
</dbReference>
<evidence type="ECO:0000256" key="4">
    <source>
        <dbReference type="ARBA" id="ARBA00022679"/>
    </source>
</evidence>
<dbReference type="PANTHER" id="PTHR42933:SF4">
    <property type="entry name" value="TYPE I RESTRICTION ENZYME ECOKI METHYLASE SUBUNIT"/>
    <property type="match status" value="1"/>
</dbReference>
<keyword evidence="3 10" id="KW-0489">Methyltransferase</keyword>
<dbReference type="Gene3D" id="1.20.1260.30">
    <property type="match status" value="1"/>
</dbReference>
<comment type="catalytic activity">
    <reaction evidence="7">
        <text>a 2'-deoxyadenosine in DNA + S-adenosyl-L-methionine = an N(6)-methyl-2'-deoxyadenosine in DNA + S-adenosyl-L-homocysteine + H(+)</text>
        <dbReference type="Rhea" id="RHEA:15197"/>
        <dbReference type="Rhea" id="RHEA-COMP:12418"/>
        <dbReference type="Rhea" id="RHEA-COMP:12419"/>
        <dbReference type="ChEBI" id="CHEBI:15378"/>
        <dbReference type="ChEBI" id="CHEBI:57856"/>
        <dbReference type="ChEBI" id="CHEBI:59789"/>
        <dbReference type="ChEBI" id="CHEBI:90615"/>
        <dbReference type="ChEBI" id="CHEBI:90616"/>
        <dbReference type="EC" id="2.1.1.72"/>
    </reaction>
</comment>
<evidence type="ECO:0000259" key="9">
    <source>
        <dbReference type="Pfam" id="PF12161"/>
    </source>
</evidence>
<dbReference type="InterPro" id="IPR003356">
    <property type="entry name" value="DNA_methylase_A-5"/>
</dbReference>